<evidence type="ECO:0000313" key="18">
    <source>
        <dbReference type="Proteomes" id="UP000006327"/>
    </source>
</evidence>
<dbReference type="InterPro" id="IPR003715">
    <property type="entry name" value="Poly_export_N"/>
</dbReference>
<dbReference type="Proteomes" id="UP000006327">
    <property type="component" value="Unassembled WGS sequence"/>
</dbReference>
<dbReference type="GO" id="GO:0015288">
    <property type="term" value="F:porin activity"/>
    <property type="evidence" value="ECO:0007669"/>
    <property type="project" value="UniProtKB-KW"/>
</dbReference>
<dbReference type="PROSITE" id="PS51257">
    <property type="entry name" value="PROKAR_LIPOPROTEIN"/>
    <property type="match status" value="1"/>
</dbReference>
<keyword evidence="3" id="KW-0813">Transport</keyword>
<sequence>MKIVRWTQLFLLSFGLIVMAGCSTNSSLLPGATTRPSLTTSIDDYKYLIGPGDNVNIFVWRNPEVSGSFTVRPDGMITTSLVEDLQVSGKTPTALARDVEKELSKYIRDPIVTVSVGRFSGPYSEQVRVIGEAASPQAISYQEDMSLLDLMVAVGGITEFANGDGSKLIRVVNGEQKEYTVHIDRLIKEGDISANVDILPGDILIIPEAWF</sequence>
<dbReference type="Pfam" id="PF02563">
    <property type="entry name" value="Poly_export"/>
    <property type="match status" value="1"/>
</dbReference>
<proteinExistence type="inferred from homology"/>
<dbReference type="PANTHER" id="PTHR33619:SF3">
    <property type="entry name" value="POLYSACCHARIDE EXPORT PROTEIN GFCE-RELATED"/>
    <property type="match status" value="1"/>
</dbReference>
<keyword evidence="10" id="KW-0626">Porin</keyword>
<protein>
    <submittedName>
        <fullName evidence="17">Polysaccharide export outer membrane protein</fullName>
    </submittedName>
</protein>
<evidence type="ECO:0000256" key="13">
    <source>
        <dbReference type="ARBA" id="ARBA00023237"/>
    </source>
</evidence>
<evidence type="ECO:0000256" key="2">
    <source>
        <dbReference type="ARBA" id="ARBA00009450"/>
    </source>
</evidence>
<dbReference type="GO" id="GO:0009279">
    <property type="term" value="C:cell outer membrane"/>
    <property type="evidence" value="ECO:0007669"/>
    <property type="project" value="UniProtKB-SubCell"/>
</dbReference>
<comment type="subcellular location">
    <subcellularLocation>
        <location evidence="1">Cell outer membrane</location>
        <topology evidence="1">Multi-pass membrane protein</topology>
    </subcellularLocation>
</comment>
<dbReference type="AlphaFoldDB" id="K6YPG7"/>
<keyword evidence="6" id="KW-0812">Transmembrane</keyword>
<dbReference type="Pfam" id="PF22461">
    <property type="entry name" value="SLBB_2"/>
    <property type="match status" value="1"/>
</dbReference>
<evidence type="ECO:0000256" key="9">
    <source>
        <dbReference type="ARBA" id="ARBA00023065"/>
    </source>
</evidence>
<accession>K6YPG7</accession>
<dbReference type="NCBIfam" id="TIGR03027">
    <property type="entry name" value="pepcterm_export"/>
    <property type="match status" value="1"/>
</dbReference>
<keyword evidence="18" id="KW-1185">Reference proteome</keyword>
<evidence type="ECO:0000256" key="12">
    <source>
        <dbReference type="ARBA" id="ARBA00023139"/>
    </source>
</evidence>
<comment type="similarity">
    <text evidence="2">Belongs to the BexD/CtrA/VexA family.</text>
</comment>
<dbReference type="Gene3D" id="3.30.1950.10">
    <property type="entry name" value="wza like domain"/>
    <property type="match status" value="1"/>
</dbReference>
<evidence type="ECO:0000256" key="8">
    <source>
        <dbReference type="ARBA" id="ARBA00023047"/>
    </source>
</evidence>
<keyword evidence="4" id="KW-1134">Transmembrane beta strand</keyword>
<keyword evidence="9" id="KW-0406">Ion transport</keyword>
<dbReference type="GO" id="GO:0046930">
    <property type="term" value="C:pore complex"/>
    <property type="evidence" value="ECO:0007669"/>
    <property type="project" value="UniProtKB-KW"/>
</dbReference>
<evidence type="ECO:0000256" key="11">
    <source>
        <dbReference type="ARBA" id="ARBA00023136"/>
    </source>
</evidence>
<keyword evidence="12" id="KW-0564">Palmitate</keyword>
<evidence type="ECO:0000256" key="4">
    <source>
        <dbReference type="ARBA" id="ARBA00022452"/>
    </source>
</evidence>
<dbReference type="RefSeq" id="WP_007618463.1">
    <property type="nucleotide sequence ID" value="NZ_BAEO01000018.1"/>
</dbReference>
<feature type="domain" description="Polysaccharide export protein N-terminal" evidence="15">
    <location>
        <begin position="44"/>
        <end position="116"/>
    </location>
</feature>
<dbReference type="GO" id="GO:0015159">
    <property type="term" value="F:polysaccharide transmembrane transporter activity"/>
    <property type="evidence" value="ECO:0007669"/>
    <property type="project" value="InterPro"/>
</dbReference>
<feature type="domain" description="SLBB" evidence="16">
    <location>
        <begin position="126"/>
        <end position="206"/>
    </location>
</feature>
<evidence type="ECO:0000313" key="17">
    <source>
        <dbReference type="EMBL" id="GAC18533.1"/>
    </source>
</evidence>
<dbReference type="InterPro" id="IPR017477">
    <property type="entry name" value="PEP-CTERM_polysacc_export"/>
</dbReference>
<evidence type="ECO:0000256" key="5">
    <source>
        <dbReference type="ARBA" id="ARBA00022597"/>
    </source>
</evidence>
<dbReference type="Gene3D" id="3.10.560.10">
    <property type="entry name" value="Outer membrane lipoprotein wza domain like"/>
    <property type="match status" value="1"/>
</dbReference>
<comment type="caution">
    <text evidence="17">The sequence shown here is derived from an EMBL/GenBank/DDBJ whole genome shotgun (WGS) entry which is preliminary data.</text>
</comment>
<evidence type="ECO:0000256" key="7">
    <source>
        <dbReference type="ARBA" id="ARBA00022729"/>
    </source>
</evidence>
<dbReference type="eggNOG" id="COG1596">
    <property type="taxonomic scope" value="Bacteria"/>
</dbReference>
<organism evidence="17 18">
    <name type="scientific">Paraglaciecola arctica BSs20135</name>
    <dbReference type="NCBI Taxonomy" id="493475"/>
    <lineage>
        <taxon>Bacteria</taxon>
        <taxon>Pseudomonadati</taxon>
        <taxon>Pseudomonadota</taxon>
        <taxon>Gammaproteobacteria</taxon>
        <taxon>Alteromonadales</taxon>
        <taxon>Alteromonadaceae</taxon>
        <taxon>Paraglaciecola</taxon>
    </lineage>
</organism>
<dbReference type="PANTHER" id="PTHR33619">
    <property type="entry name" value="POLYSACCHARIDE EXPORT PROTEIN GFCE-RELATED"/>
    <property type="match status" value="1"/>
</dbReference>
<keyword evidence="7" id="KW-0732">Signal</keyword>
<keyword evidence="8" id="KW-0625">Polysaccharide transport</keyword>
<dbReference type="STRING" id="493475.GARC_1561"/>
<evidence type="ECO:0000256" key="14">
    <source>
        <dbReference type="ARBA" id="ARBA00023288"/>
    </source>
</evidence>
<dbReference type="GO" id="GO:0006811">
    <property type="term" value="P:monoatomic ion transport"/>
    <property type="evidence" value="ECO:0007669"/>
    <property type="project" value="UniProtKB-KW"/>
</dbReference>
<keyword evidence="14" id="KW-0449">Lipoprotein</keyword>
<dbReference type="InterPro" id="IPR054765">
    <property type="entry name" value="SLBB_dom"/>
</dbReference>
<evidence type="ECO:0000259" key="15">
    <source>
        <dbReference type="Pfam" id="PF02563"/>
    </source>
</evidence>
<dbReference type="InterPro" id="IPR049712">
    <property type="entry name" value="Poly_export"/>
</dbReference>
<evidence type="ECO:0000256" key="10">
    <source>
        <dbReference type="ARBA" id="ARBA00023114"/>
    </source>
</evidence>
<evidence type="ECO:0000256" key="6">
    <source>
        <dbReference type="ARBA" id="ARBA00022692"/>
    </source>
</evidence>
<name>K6YPG7_9ALTE</name>
<evidence type="ECO:0000256" key="1">
    <source>
        <dbReference type="ARBA" id="ARBA00004571"/>
    </source>
</evidence>
<evidence type="ECO:0000259" key="16">
    <source>
        <dbReference type="Pfam" id="PF22461"/>
    </source>
</evidence>
<keyword evidence="5" id="KW-0762">Sugar transport</keyword>
<gene>
    <name evidence="17" type="primary">wza</name>
    <name evidence="17" type="ORF">GARC_1561</name>
</gene>
<keyword evidence="13" id="KW-0998">Cell outer membrane</keyword>
<evidence type="ECO:0000256" key="3">
    <source>
        <dbReference type="ARBA" id="ARBA00022448"/>
    </source>
</evidence>
<dbReference type="OrthoDB" id="9808421at2"/>
<dbReference type="EMBL" id="BAEO01000018">
    <property type="protein sequence ID" value="GAC18533.1"/>
    <property type="molecule type" value="Genomic_DNA"/>
</dbReference>
<reference evidence="17 18" key="1">
    <citation type="journal article" date="2017" name="Antonie Van Leeuwenhoek">
        <title>Rhizobium rhizosphaerae sp. nov., a novel species isolated from rice rhizosphere.</title>
        <authorList>
            <person name="Zhao J.J."/>
            <person name="Zhang J."/>
            <person name="Zhang R.J."/>
            <person name="Zhang C.W."/>
            <person name="Yin H.Q."/>
            <person name="Zhang X.X."/>
        </authorList>
    </citation>
    <scope>NUCLEOTIDE SEQUENCE [LARGE SCALE GENOMIC DNA]</scope>
    <source>
        <strain evidence="17 18">BSs20135</strain>
    </source>
</reference>
<keyword evidence="11" id="KW-0472">Membrane</keyword>